<evidence type="ECO:0000256" key="2">
    <source>
        <dbReference type="ARBA" id="ARBA00023125"/>
    </source>
</evidence>
<feature type="DNA-binding region" description="H-T-H motif" evidence="4">
    <location>
        <begin position="75"/>
        <end position="94"/>
    </location>
</feature>
<dbReference type="InterPro" id="IPR011075">
    <property type="entry name" value="TetR_C"/>
</dbReference>
<evidence type="ECO:0000256" key="1">
    <source>
        <dbReference type="ARBA" id="ARBA00023015"/>
    </source>
</evidence>
<name>A0A6V8LSS0_9BACT</name>
<dbReference type="GO" id="GO:0003677">
    <property type="term" value="F:DNA binding"/>
    <property type="evidence" value="ECO:0007669"/>
    <property type="project" value="UniProtKB-UniRule"/>
</dbReference>
<dbReference type="SUPFAM" id="SSF48498">
    <property type="entry name" value="Tetracyclin repressor-like, C-terminal domain"/>
    <property type="match status" value="1"/>
</dbReference>
<sequence>MSRTRLRQSPDLAHGLKASTVPGLNRPTFPVERYFCSLTKLDDRSIIVAMQKDARRAILEAAAPLIHRQGFNNTGLKEILDAARVPKGSFYFYFKSKEDFGIALVDHIAQGLKEDALAFLEANPRPPLEQLRLFMEHRRDQRIQADCEAGCPIGNLALEMSDLSPAMRGRIRQALDGVTRFYATFLRQAQERGELDPALDADATAAFILDAMEGALLRMKVEKSAEPLDRCRAFVFSKLLA</sequence>
<keyword evidence="3" id="KW-0804">Transcription</keyword>
<gene>
    <name evidence="6" type="primary">acuR</name>
    <name evidence="6" type="ORF">NNJEOMEG_01465</name>
</gene>
<organism evidence="6 7">
    <name type="scientific">Fundidesulfovibrio magnetotacticus</name>
    <dbReference type="NCBI Taxonomy" id="2730080"/>
    <lineage>
        <taxon>Bacteria</taxon>
        <taxon>Pseudomonadati</taxon>
        <taxon>Thermodesulfobacteriota</taxon>
        <taxon>Desulfovibrionia</taxon>
        <taxon>Desulfovibrionales</taxon>
        <taxon>Desulfovibrionaceae</taxon>
        <taxon>Fundidesulfovibrio</taxon>
    </lineage>
</organism>
<dbReference type="PROSITE" id="PS50977">
    <property type="entry name" value="HTH_TETR_2"/>
    <property type="match status" value="1"/>
</dbReference>
<keyword evidence="1" id="KW-0805">Transcription regulation</keyword>
<dbReference type="InterPro" id="IPR009057">
    <property type="entry name" value="Homeodomain-like_sf"/>
</dbReference>
<protein>
    <submittedName>
        <fullName evidence="6">Transcriptional regulator AcuR</fullName>
    </submittedName>
</protein>
<keyword evidence="2 4" id="KW-0238">DNA-binding</keyword>
<comment type="caution">
    <text evidence="6">The sequence shown here is derived from an EMBL/GenBank/DDBJ whole genome shotgun (WGS) entry which is preliminary data.</text>
</comment>
<keyword evidence="7" id="KW-1185">Reference proteome</keyword>
<reference evidence="6 7" key="1">
    <citation type="submission" date="2020-04" db="EMBL/GenBank/DDBJ databases">
        <authorList>
            <consortium name="Desulfovibrio sp. FSS-1 genome sequencing consortium"/>
            <person name="Shimoshige H."/>
            <person name="Kobayashi H."/>
            <person name="Maekawa T."/>
        </authorList>
    </citation>
    <scope>NUCLEOTIDE SEQUENCE [LARGE SCALE GENOMIC DNA]</scope>
    <source>
        <strain evidence="6 7">SIID29052-01</strain>
    </source>
</reference>
<accession>A0A6V8LSS0</accession>
<dbReference type="PANTHER" id="PTHR47506">
    <property type="entry name" value="TRANSCRIPTIONAL REGULATORY PROTEIN"/>
    <property type="match status" value="1"/>
</dbReference>
<dbReference type="SUPFAM" id="SSF46689">
    <property type="entry name" value="Homeodomain-like"/>
    <property type="match status" value="1"/>
</dbReference>
<dbReference type="Gene3D" id="1.10.357.10">
    <property type="entry name" value="Tetracycline Repressor, domain 2"/>
    <property type="match status" value="1"/>
</dbReference>
<dbReference type="Pfam" id="PF16925">
    <property type="entry name" value="TetR_C_13"/>
    <property type="match status" value="1"/>
</dbReference>
<dbReference type="InterPro" id="IPR001647">
    <property type="entry name" value="HTH_TetR"/>
</dbReference>
<reference evidence="6 7" key="2">
    <citation type="submission" date="2020-05" db="EMBL/GenBank/DDBJ databases">
        <title>Draft genome sequence of Desulfovibrio sp. strainFSS-1.</title>
        <authorList>
            <person name="Shimoshige H."/>
            <person name="Kobayashi H."/>
            <person name="Maekawa T."/>
        </authorList>
    </citation>
    <scope>NUCLEOTIDE SEQUENCE [LARGE SCALE GENOMIC DNA]</scope>
    <source>
        <strain evidence="6 7">SIID29052-01</strain>
    </source>
</reference>
<dbReference type="AlphaFoldDB" id="A0A6V8LSS0"/>
<dbReference type="InterPro" id="IPR036271">
    <property type="entry name" value="Tet_transcr_reg_TetR-rel_C_sf"/>
</dbReference>
<dbReference type="EMBL" id="BLTE01000005">
    <property type="protein sequence ID" value="GFK93631.1"/>
    <property type="molecule type" value="Genomic_DNA"/>
</dbReference>
<evidence type="ECO:0000313" key="6">
    <source>
        <dbReference type="EMBL" id="GFK93631.1"/>
    </source>
</evidence>
<dbReference type="PANTHER" id="PTHR47506:SF6">
    <property type="entry name" value="HTH-TYPE TRANSCRIPTIONAL REPRESSOR NEMR"/>
    <property type="match status" value="1"/>
</dbReference>
<feature type="domain" description="HTH tetR-type" evidence="5">
    <location>
        <begin position="52"/>
        <end position="112"/>
    </location>
</feature>
<evidence type="ECO:0000256" key="4">
    <source>
        <dbReference type="PROSITE-ProRule" id="PRU00335"/>
    </source>
</evidence>
<dbReference type="PRINTS" id="PR00455">
    <property type="entry name" value="HTHTETR"/>
</dbReference>
<proteinExistence type="predicted"/>
<evidence type="ECO:0000256" key="3">
    <source>
        <dbReference type="ARBA" id="ARBA00023163"/>
    </source>
</evidence>
<dbReference type="Pfam" id="PF00440">
    <property type="entry name" value="TetR_N"/>
    <property type="match status" value="1"/>
</dbReference>
<evidence type="ECO:0000313" key="7">
    <source>
        <dbReference type="Proteomes" id="UP000494245"/>
    </source>
</evidence>
<dbReference type="Proteomes" id="UP000494245">
    <property type="component" value="Unassembled WGS sequence"/>
</dbReference>
<evidence type="ECO:0000259" key="5">
    <source>
        <dbReference type="PROSITE" id="PS50977"/>
    </source>
</evidence>